<dbReference type="Pfam" id="PF17039">
    <property type="entry name" value="Glyco_tran_10_N"/>
    <property type="match status" value="1"/>
</dbReference>
<dbReference type="GO" id="GO:0032580">
    <property type="term" value="C:Golgi cisterna membrane"/>
    <property type="evidence" value="ECO:0007669"/>
    <property type="project" value="UniProtKB-SubCell"/>
</dbReference>
<gene>
    <name evidence="18" type="ORF">MMEN_LOCUS10111</name>
</gene>
<keyword evidence="9" id="KW-1133">Transmembrane helix</keyword>
<evidence type="ECO:0000256" key="11">
    <source>
        <dbReference type="ARBA" id="ARBA00023180"/>
    </source>
</evidence>
<reference evidence="18" key="1">
    <citation type="submission" date="2021-05" db="EMBL/GenBank/DDBJ databases">
        <authorList>
            <person name="Tigano A."/>
        </authorList>
    </citation>
    <scope>NUCLEOTIDE SEQUENCE</scope>
</reference>
<dbReference type="Pfam" id="PF00852">
    <property type="entry name" value="Glyco_transf_10"/>
    <property type="match status" value="1"/>
</dbReference>
<name>A0A8S4B214_9TELE</name>
<dbReference type="PANTHER" id="PTHR11929">
    <property type="entry name" value="ALPHA- 1,3 -FUCOSYLTRANSFERASE"/>
    <property type="match status" value="1"/>
</dbReference>
<evidence type="ECO:0000256" key="2">
    <source>
        <dbReference type="ARBA" id="ARBA00004922"/>
    </source>
</evidence>
<dbReference type="GO" id="GO:0005789">
    <property type="term" value="C:endoplasmic reticulum membrane"/>
    <property type="evidence" value="ECO:0007669"/>
    <property type="project" value="UniProtKB-SubCell"/>
</dbReference>
<keyword evidence="11" id="KW-0325">Glycoprotein</keyword>
<comment type="function">
    <text evidence="14">Protein O-fucosyltransferase that specifically catalyzes O-fucosylation of serine or threonine residues in EMI domains of target proteins. Attaches fucose through an O-glycosidic linkage. O-fucosylation of EMI domain-containing proteins may be required for facilitating protein folding and secretion.</text>
</comment>
<dbReference type="SUPFAM" id="SSF53756">
    <property type="entry name" value="UDP-Glycosyltransferase/glycogen phosphorylase"/>
    <property type="match status" value="1"/>
</dbReference>
<dbReference type="OrthoDB" id="427096at2759"/>
<dbReference type="InterPro" id="IPR055270">
    <property type="entry name" value="Glyco_tran_10_C"/>
</dbReference>
<organism evidence="18 19">
    <name type="scientific">Menidia menidia</name>
    <name type="common">Atlantic silverside</name>
    <dbReference type="NCBI Taxonomy" id="238744"/>
    <lineage>
        <taxon>Eukaryota</taxon>
        <taxon>Metazoa</taxon>
        <taxon>Chordata</taxon>
        <taxon>Craniata</taxon>
        <taxon>Vertebrata</taxon>
        <taxon>Euteleostomi</taxon>
        <taxon>Actinopterygii</taxon>
        <taxon>Neopterygii</taxon>
        <taxon>Teleostei</taxon>
        <taxon>Neoteleostei</taxon>
        <taxon>Acanthomorphata</taxon>
        <taxon>Ovalentaria</taxon>
        <taxon>Atherinomorphae</taxon>
        <taxon>Atheriniformes</taxon>
        <taxon>Atherinopsidae</taxon>
        <taxon>Menidiinae</taxon>
        <taxon>Menidia</taxon>
    </lineage>
</organism>
<evidence type="ECO:0000313" key="18">
    <source>
        <dbReference type="EMBL" id="CAG5917939.1"/>
    </source>
</evidence>
<evidence type="ECO:0000256" key="1">
    <source>
        <dbReference type="ARBA" id="ARBA00004648"/>
    </source>
</evidence>
<dbReference type="Gene3D" id="3.40.50.11660">
    <property type="entry name" value="Glycosyl transferase family 10, C-terminal domain"/>
    <property type="match status" value="1"/>
</dbReference>
<keyword evidence="6 15" id="KW-0812">Transmembrane</keyword>
<dbReference type="EC" id="2.4.1.-" evidence="15"/>
<comment type="catalytic activity">
    <reaction evidence="13">
        <text>L-seryl-[protein] + GDP-beta-L-fucose = 3-O-(alpha-L-fucosyl)-L-seryl-[protein] + GDP + H(+)</text>
        <dbReference type="Rhea" id="RHEA:63644"/>
        <dbReference type="Rhea" id="RHEA-COMP:9863"/>
        <dbReference type="Rhea" id="RHEA-COMP:17914"/>
        <dbReference type="ChEBI" id="CHEBI:15378"/>
        <dbReference type="ChEBI" id="CHEBI:29999"/>
        <dbReference type="ChEBI" id="CHEBI:57273"/>
        <dbReference type="ChEBI" id="CHEBI:58189"/>
        <dbReference type="ChEBI" id="CHEBI:189632"/>
        <dbReference type="EC" id="2.4.1.221"/>
    </reaction>
    <physiologicalReaction direction="left-to-right" evidence="13">
        <dbReference type="Rhea" id="RHEA:63645"/>
    </physiologicalReaction>
</comment>
<evidence type="ECO:0000256" key="10">
    <source>
        <dbReference type="ARBA" id="ARBA00023136"/>
    </source>
</evidence>
<evidence type="ECO:0000256" key="12">
    <source>
        <dbReference type="ARBA" id="ARBA00047273"/>
    </source>
</evidence>
<keyword evidence="5 15" id="KW-0808">Transferase</keyword>
<protein>
    <recommendedName>
        <fullName evidence="15">Fucosyltransferase</fullName>
        <ecNumber evidence="15">2.4.1.-</ecNumber>
    </recommendedName>
</protein>
<dbReference type="Proteomes" id="UP000677803">
    <property type="component" value="Unassembled WGS sequence"/>
</dbReference>
<evidence type="ECO:0000256" key="14">
    <source>
        <dbReference type="ARBA" id="ARBA00058658"/>
    </source>
</evidence>
<proteinExistence type="inferred from homology"/>
<evidence type="ECO:0000256" key="5">
    <source>
        <dbReference type="ARBA" id="ARBA00022679"/>
    </source>
</evidence>
<comment type="pathway">
    <text evidence="2">Protein modification; protein glycosylation.</text>
</comment>
<dbReference type="AlphaFoldDB" id="A0A8S4B214"/>
<feature type="domain" description="Fucosyltransferase C-terminal" evidence="16">
    <location>
        <begin position="176"/>
        <end position="349"/>
    </location>
</feature>
<comment type="subcellular location">
    <subcellularLocation>
        <location evidence="1">Endoplasmic reticulum membrane</location>
        <topology evidence="1">Single-pass type II membrane protein</topology>
    </subcellularLocation>
    <subcellularLocation>
        <location evidence="15">Golgi apparatus</location>
        <location evidence="15">Golgi stack membrane</location>
        <topology evidence="15">Single-pass type II membrane protein</topology>
    </subcellularLocation>
</comment>
<dbReference type="PANTHER" id="PTHR11929:SF12">
    <property type="entry name" value="ALPHA-(1,3)-FUCOSYLTRANSFERASE 7"/>
    <property type="match status" value="1"/>
</dbReference>
<accession>A0A8S4B214</accession>
<keyword evidence="10" id="KW-0472">Membrane</keyword>
<keyword evidence="4 15" id="KW-0328">Glycosyltransferase</keyword>
<evidence type="ECO:0000259" key="17">
    <source>
        <dbReference type="Pfam" id="PF17039"/>
    </source>
</evidence>
<comment type="similarity">
    <text evidence="3 15">Belongs to the glycosyltransferase 10 family.</text>
</comment>
<keyword evidence="19" id="KW-1185">Reference proteome</keyword>
<keyword evidence="7" id="KW-0256">Endoplasmic reticulum</keyword>
<keyword evidence="15" id="KW-0333">Golgi apparatus</keyword>
<dbReference type="FunFam" id="3.40.50.11660:FF:000002">
    <property type="entry name" value="Alpha-(1,3)-fucosyltransferase"/>
    <property type="match status" value="1"/>
</dbReference>
<evidence type="ECO:0000259" key="16">
    <source>
        <dbReference type="Pfam" id="PF00852"/>
    </source>
</evidence>
<feature type="domain" description="Fucosyltransferase N-terminal" evidence="17">
    <location>
        <begin position="50"/>
        <end position="160"/>
    </location>
</feature>
<evidence type="ECO:0000256" key="6">
    <source>
        <dbReference type="ARBA" id="ARBA00022692"/>
    </source>
</evidence>
<evidence type="ECO:0000256" key="15">
    <source>
        <dbReference type="RuleBase" id="RU003832"/>
    </source>
</evidence>
<dbReference type="GO" id="GO:0046920">
    <property type="term" value="F:alpha-(1-&gt;3)-fucosyltransferase activity"/>
    <property type="evidence" value="ECO:0007669"/>
    <property type="project" value="TreeGrafter"/>
</dbReference>
<comment type="catalytic activity">
    <reaction evidence="12">
        <text>L-threonyl-[protein] + GDP-beta-L-fucose = 3-O-(alpha-L-fucosyl)-L-threonyl-[protein] + GDP + H(+)</text>
        <dbReference type="Rhea" id="RHEA:70491"/>
        <dbReference type="Rhea" id="RHEA-COMP:11060"/>
        <dbReference type="Rhea" id="RHEA-COMP:17915"/>
        <dbReference type="ChEBI" id="CHEBI:15378"/>
        <dbReference type="ChEBI" id="CHEBI:30013"/>
        <dbReference type="ChEBI" id="CHEBI:57273"/>
        <dbReference type="ChEBI" id="CHEBI:58189"/>
        <dbReference type="ChEBI" id="CHEBI:189631"/>
        <dbReference type="EC" id="2.4.1.221"/>
    </reaction>
    <physiologicalReaction direction="left-to-right" evidence="12">
        <dbReference type="Rhea" id="RHEA:70492"/>
    </physiologicalReaction>
</comment>
<dbReference type="GO" id="GO:0046922">
    <property type="term" value="F:peptide-O-fucosyltransferase activity"/>
    <property type="evidence" value="ECO:0007669"/>
    <property type="project" value="UniProtKB-EC"/>
</dbReference>
<evidence type="ECO:0000256" key="9">
    <source>
        <dbReference type="ARBA" id="ARBA00022989"/>
    </source>
</evidence>
<comment type="caution">
    <text evidence="18">The sequence shown here is derived from an EMBL/GenBank/DDBJ whole genome shotgun (WGS) entry which is preliminary data.</text>
</comment>
<keyword evidence="8" id="KW-0735">Signal-anchor</keyword>
<evidence type="ECO:0000313" key="19">
    <source>
        <dbReference type="Proteomes" id="UP000677803"/>
    </source>
</evidence>
<dbReference type="EMBL" id="CAJRST010011112">
    <property type="protein sequence ID" value="CAG5917939.1"/>
    <property type="molecule type" value="Genomic_DNA"/>
</dbReference>
<dbReference type="InterPro" id="IPR038577">
    <property type="entry name" value="GT10-like_C_sf"/>
</dbReference>
<evidence type="ECO:0000256" key="3">
    <source>
        <dbReference type="ARBA" id="ARBA00008919"/>
    </source>
</evidence>
<dbReference type="InterPro" id="IPR031481">
    <property type="entry name" value="Glyco_tran_10_N"/>
</dbReference>
<dbReference type="InterPro" id="IPR001503">
    <property type="entry name" value="Glyco_trans_10"/>
</dbReference>
<evidence type="ECO:0000256" key="13">
    <source>
        <dbReference type="ARBA" id="ARBA00048647"/>
    </source>
</evidence>
<evidence type="ECO:0000256" key="7">
    <source>
        <dbReference type="ARBA" id="ARBA00022824"/>
    </source>
</evidence>
<evidence type="ECO:0000256" key="4">
    <source>
        <dbReference type="ARBA" id="ARBA00022676"/>
    </source>
</evidence>
<sequence>MAAVTTIGTRALGLFFLLLLLLASLSTLLYNGLLDRDPSGHRDRPPAVQRNVSVLLWHWPFGRSYRLDGSECLRMYAIDRCLLTDRRSSLPSADVVVFHHQELGAGRSALPLDLPRPPSQRWVWLSLEPPAHNAGLDKLSGLFNWTMSYRRDADIPVPYGESFRGAFRPSFPPAENRSCFASWVVSKYFPEQTRSRVYQSLRKHVPIEVYGKWNRRPLADQKLLPTIGNCLFYLAFENSEAKDYISEKLWRNAFQAGALPVVLGPGPATYRALAPPRSFIHVADFPTAGDLAAHLKRLASDKQAYEEYFHWQHTHGIKRYTDWRERLCQICVKYPSLTTPKVYQDLEGWVNS</sequence>
<evidence type="ECO:0000256" key="8">
    <source>
        <dbReference type="ARBA" id="ARBA00022968"/>
    </source>
</evidence>